<gene>
    <name evidence="6" type="primary">dnaK_1</name>
    <name evidence="6" type="ORF">Pan44_21640</name>
</gene>
<feature type="region of interest" description="Disordered" evidence="5">
    <location>
        <begin position="498"/>
        <end position="588"/>
    </location>
</feature>
<keyword evidence="2 4" id="KW-0547">Nucleotide-binding</keyword>
<sequence length="688" mass="74102">MAGRDATPVYAAGIDLGTTYSCLSYLTPQGQPVACPNEEGEMTTPSVVLFDGDEIVVGSEALRNAVAQPERVVQHAKRYMGDSHKCWVVDGQVYTPVDISALIIRKLLSGAEARLGARLRHAVITVPAQFSDFQRQRTIEAGHKAGLERVDIINEPVAASLCYVLGEGMWFAELANDQTVMVFDLGGGTFDLSLVRYNKQQVTVVASGGNLNLGGIDWNAALEKWACEQFLQETPGEDPRLDLHTMQALANDVEQAKRALSVRPRATVTVQHAGRRKSFGVARESFEKLTQGLVDKARDVTEQLLRAHKVEIEGRASNSKHAGWAHVNAVLVTGGASRMPMIRDMLQRISGTTLNTTLSPDQSIAHGAAYYSGMLLSGQKLSASVLNKQATARLAKFKQQSITARALGIVVRDKSTGQRLAHYLIPANTSLPVAARQSFGTVTPDQRRVSLHIVESGASPDDPYLDIGECVVDELPPELPEATPIEVTIRYDEQARVHVSAREPRSGRNAKTTITRTENLKHLPAQPSSDISPLDTPVLTAARKGSPIPVALPPLPPPAPPQPKSQRPAAATPARPVNPGARQRLEEADRPIPLCNSCGEPFDARGRCPGCGTTLNSSTPPRATSRKPVIKPTPPKGMPAVKSSKPRQLPESLGDPDTVKLPPPKSKKPGSRGSTKDDGGDDFWNSLT</sequence>
<dbReference type="GO" id="GO:0140662">
    <property type="term" value="F:ATP-dependent protein folding chaperone"/>
    <property type="evidence" value="ECO:0007669"/>
    <property type="project" value="InterPro"/>
</dbReference>
<feature type="compositionally biased region" description="Polar residues" evidence="5">
    <location>
        <begin position="613"/>
        <end position="622"/>
    </location>
</feature>
<feature type="compositionally biased region" description="Pro residues" evidence="5">
    <location>
        <begin position="550"/>
        <end position="563"/>
    </location>
</feature>
<dbReference type="AlphaFoldDB" id="A0A517SDF1"/>
<dbReference type="InterPro" id="IPR018181">
    <property type="entry name" value="Heat_shock_70_CS"/>
</dbReference>
<dbReference type="Proteomes" id="UP000315700">
    <property type="component" value="Chromosome"/>
</dbReference>
<dbReference type="PANTHER" id="PTHR19375">
    <property type="entry name" value="HEAT SHOCK PROTEIN 70KDA"/>
    <property type="match status" value="1"/>
</dbReference>
<proteinExistence type="inferred from homology"/>
<dbReference type="KEGG" id="ccos:Pan44_21640"/>
<accession>A0A517SDF1</accession>
<evidence type="ECO:0000256" key="5">
    <source>
        <dbReference type="SAM" id="MobiDB-lite"/>
    </source>
</evidence>
<dbReference type="InParanoid" id="A0A517SDF1"/>
<dbReference type="FunFam" id="3.30.420.40:FF:000545">
    <property type="entry name" value="Endoplasmic reticulum chaperone BiP"/>
    <property type="match status" value="1"/>
</dbReference>
<dbReference type="PROSITE" id="PS00297">
    <property type="entry name" value="HSP70_1"/>
    <property type="match status" value="1"/>
</dbReference>
<dbReference type="Gene3D" id="3.30.420.40">
    <property type="match status" value="2"/>
</dbReference>
<evidence type="ECO:0000256" key="1">
    <source>
        <dbReference type="ARBA" id="ARBA00007381"/>
    </source>
</evidence>
<keyword evidence="7" id="KW-1185">Reference proteome</keyword>
<dbReference type="InterPro" id="IPR029047">
    <property type="entry name" value="HSP70_peptide-bd_sf"/>
</dbReference>
<dbReference type="SUPFAM" id="SSF53067">
    <property type="entry name" value="Actin-like ATPase domain"/>
    <property type="match status" value="2"/>
</dbReference>
<dbReference type="Gene3D" id="2.60.34.10">
    <property type="entry name" value="Substrate Binding Domain Of DNAk, Chain A, domain 1"/>
    <property type="match status" value="1"/>
</dbReference>
<dbReference type="InterPro" id="IPR043129">
    <property type="entry name" value="ATPase_NBD"/>
</dbReference>
<dbReference type="InterPro" id="IPR013126">
    <property type="entry name" value="Hsp_70_fam"/>
</dbReference>
<evidence type="ECO:0000256" key="2">
    <source>
        <dbReference type="ARBA" id="ARBA00022741"/>
    </source>
</evidence>
<evidence type="ECO:0000256" key="3">
    <source>
        <dbReference type="ARBA" id="ARBA00022840"/>
    </source>
</evidence>
<dbReference type="Gene3D" id="3.90.640.10">
    <property type="entry name" value="Actin, Chain A, domain 4"/>
    <property type="match status" value="1"/>
</dbReference>
<dbReference type="PROSITE" id="PS01036">
    <property type="entry name" value="HSP70_3"/>
    <property type="match status" value="1"/>
</dbReference>
<dbReference type="PROSITE" id="PS00329">
    <property type="entry name" value="HSP70_2"/>
    <property type="match status" value="1"/>
</dbReference>
<evidence type="ECO:0000256" key="4">
    <source>
        <dbReference type="RuleBase" id="RU003322"/>
    </source>
</evidence>
<name>A0A517SDF1_9PLAN</name>
<dbReference type="PRINTS" id="PR00301">
    <property type="entry name" value="HEATSHOCK70"/>
</dbReference>
<comment type="similarity">
    <text evidence="1 4">Belongs to the heat shock protein 70 family.</text>
</comment>
<dbReference type="Pfam" id="PF00012">
    <property type="entry name" value="HSP70"/>
    <property type="match status" value="2"/>
</dbReference>
<dbReference type="CDD" id="cd24029">
    <property type="entry name" value="ASKHA_NBD_HSP70_DnaK_HscA_HscC"/>
    <property type="match status" value="1"/>
</dbReference>
<evidence type="ECO:0000313" key="6">
    <source>
        <dbReference type="EMBL" id="QDT54137.1"/>
    </source>
</evidence>
<dbReference type="GO" id="GO:0005524">
    <property type="term" value="F:ATP binding"/>
    <property type="evidence" value="ECO:0007669"/>
    <property type="project" value="UniProtKB-KW"/>
</dbReference>
<keyword evidence="3 4" id="KW-0067">ATP-binding</keyword>
<reference evidence="6 7" key="1">
    <citation type="submission" date="2019-02" db="EMBL/GenBank/DDBJ databases">
        <title>Deep-cultivation of Planctomycetes and their phenomic and genomic characterization uncovers novel biology.</title>
        <authorList>
            <person name="Wiegand S."/>
            <person name="Jogler M."/>
            <person name="Boedeker C."/>
            <person name="Pinto D."/>
            <person name="Vollmers J."/>
            <person name="Rivas-Marin E."/>
            <person name="Kohn T."/>
            <person name="Peeters S.H."/>
            <person name="Heuer A."/>
            <person name="Rast P."/>
            <person name="Oberbeckmann S."/>
            <person name="Bunk B."/>
            <person name="Jeske O."/>
            <person name="Meyerdierks A."/>
            <person name="Storesund J.E."/>
            <person name="Kallscheuer N."/>
            <person name="Luecker S."/>
            <person name="Lage O.M."/>
            <person name="Pohl T."/>
            <person name="Merkel B.J."/>
            <person name="Hornburger P."/>
            <person name="Mueller R.-W."/>
            <person name="Bruemmer F."/>
            <person name="Labrenz M."/>
            <person name="Spormann A.M."/>
            <person name="Op den Camp H."/>
            <person name="Overmann J."/>
            <person name="Amann R."/>
            <person name="Jetten M.S.M."/>
            <person name="Mascher T."/>
            <person name="Medema M.H."/>
            <person name="Devos D.P."/>
            <person name="Kaster A.-K."/>
            <person name="Ovreas L."/>
            <person name="Rohde M."/>
            <person name="Galperin M.Y."/>
            <person name="Jogler C."/>
        </authorList>
    </citation>
    <scope>NUCLEOTIDE SEQUENCE [LARGE SCALE GENOMIC DNA]</scope>
    <source>
        <strain evidence="6 7">Pan44</strain>
    </source>
</reference>
<evidence type="ECO:0000313" key="7">
    <source>
        <dbReference type="Proteomes" id="UP000315700"/>
    </source>
</evidence>
<dbReference type="RefSeq" id="WP_145029929.1">
    <property type="nucleotide sequence ID" value="NZ_CP036271.1"/>
</dbReference>
<organism evidence="6 7">
    <name type="scientific">Caulifigura coniformis</name>
    <dbReference type="NCBI Taxonomy" id="2527983"/>
    <lineage>
        <taxon>Bacteria</taxon>
        <taxon>Pseudomonadati</taxon>
        <taxon>Planctomycetota</taxon>
        <taxon>Planctomycetia</taxon>
        <taxon>Planctomycetales</taxon>
        <taxon>Planctomycetaceae</taxon>
        <taxon>Caulifigura</taxon>
    </lineage>
</organism>
<protein>
    <submittedName>
        <fullName evidence="6">Chaperone protein DnaK</fullName>
    </submittedName>
</protein>
<dbReference type="EMBL" id="CP036271">
    <property type="protein sequence ID" value="QDT54137.1"/>
    <property type="molecule type" value="Genomic_DNA"/>
</dbReference>
<dbReference type="OrthoDB" id="9766019at2"/>
<feature type="region of interest" description="Disordered" evidence="5">
    <location>
        <begin position="612"/>
        <end position="688"/>
    </location>
</feature>
<dbReference type="SUPFAM" id="SSF100920">
    <property type="entry name" value="Heat shock protein 70kD (HSP70), peptide-binding domain"/>
    <property type="match status" value="1"/>
</dbReference>